<keyword evidence="3" id="KW-0378">Hydrolase</keyword>
<dbReference type="Pfam" id="PF04083">
    <property type="entry name" value="Abhydro_lipase"/>
    <property type="match status" value="2"/>
</dbReference>
<name>U4UC49_DENPD</name>
<dbReference type="Gene3D" id="3.40.50.1820">
    <property type="entry name" value="alpha/beta hydrolase"/>
    <property type="match status" value="2"/>
</dbReference>
<evidence type="ECO:0000259" key="8">
    <source>
        <dbReference type="Pfam" id="PF04083"/>
    </source>
</evidence>
<dbReference type="Pfam" id="PF00561">
    <property type="entry name" value="Abhydrolase_1"/>
    <property type="match status" value="2"/>
</dbReference>
<evidence type="ECO:0000256" key="1">
    <source>
        <dbReference type="ARBA" id="ARBA00010701"/>
    </source>
</evidence>
<dbReference type="STRING" id="77166.U4UC49"/>
<evidence type="ECO:0000256" key="4">
    <source>
        <dbReference type="ARBA" id="ARBA00022963"/>
    </source>
</evidence>
<dbReference type="FunFam" id="3.40.50.1820:FF:000021">
    <property type="entry name" value="Lipase"/>
    <property type="match status" value="2"/>
</dbReference>
<dbReference type="AlphaFoldDB" id="U4UC49"/>
<evidence type="ECO:0000256" key="5">
    <source>
        <dbReference type="ARBA" id="ARBA00023098"/>
    </source>
</evidence>
<evidence type="ECO:0000256" key="6">
    <source>
        <dbReference type="ARBA" id="ARBA00023180"/>
    </source>
</evidence>
<dbReference type="EMBL" id="KB631964">
    <property type="protein sequence ID" value="ERL87525.1"/>
    <property type="molecule type" value="Genomic_DNA"/>
</dbReference>
<sequence>MKKIKGKLTRIFQYSEALLAVLFCCILSAESKIWLHPDTGLNLYQFLDKHGYGFYENHTVVTEDDYVLSLLRIPRGKNESGRTNAPKPVALLVHGILSTPKDLLVKGDDSIGFSLAEAGFDVFLMSCRGNRYSLAHRKFSIDSLPYWNFSWHEVAYYDIPANMDYIAKLTGQSNVSFLGHSQGGTAFVVLAATRPEYRARITSAQLFAPVVYMDRCRIPFFRMAVEIQEQIEDIFRDLQLNKVVLPYNPALLPLVIRLCHRDSPYLNLCVSLTGILGPDPEQIDVSKITVLATEYPAGGSFKAVMHYLQVAKTGIFRQYNYRTRNAKMYNQPNPPMYNLSAINDVPVYVWYGMNDYFCGPSDFKRLISEIPSAIGKQVAYPRWNHIDFIYARNASDIVYKETIRIMKKYTKIHPHGLLLAKELLISLEVMSSLRVVVIFVLFCANVFSEAIWLDPDTGLNLYEFIDRHGYSYENHTITTDDGYILTTVRIPQGKNESSDSNTTKPVALLLHGIWSNPKDLITKGDESIGFLLAEKGYDVFLMASRGNTYSLGHTNLSSDSVAYWNFSWHEVGYYDIPANMDYIQNLTGLTNVSFVGHSQGGTAFVVFAATRPEYRTRVTVANLFAPVVYMDYCQLPFFDVLKEYEEELDDAFADLGLNKGILTSNPIYLQLAVLFCHRDSAAIDVCVELFGDLAGPDPNQLNTSMITVMASTDPAGGAFKQVIHYLQVARTSEFRKYDYRDNNELAYNQTEPPYYDLADIDDVSIYIWYGANDYFSGALDYTRLISEIPSATAMLVEDSLWNHIDFAFAIDAKSYVYDEAISLFNTYNGL</sequence>
<dbReference type="SUPFAM" id="SSF53474">
    <property type="entry name" value="alpha/beta-Hydrolases"/>
    <property type="match status" value="2"/>
</dbReference>
<proteinExistence type="inferred from homology"/>
<dbReference type="GO" id="GO:0016042">
    <property type="term" value="P:lipid catabolic process"/>
    <property type="evidence" value="ECO:0007669"/>
    <property type="project" value="UniProtKB-KW"/>
</dbReference>
<comment type="similarity">
    <text evidence="1">Belongs to the AB hydrolase superfamily. Lipase family.</text>
</comment>
<organism evidence="9 10">
    <name type="scientific">Dendroctonus ponderosae</name>
    <name type="common">Mountain pine beetle</name>
    <dbReference type="NCBI Taxonomy" id="77166"/>
    <lineage>
        <taxon>Eukaryota</taxon>
        <taxon>Metazoa</taxon>
        <taxon>Ecdysozoa</taxon>
        <taxon>Arthropoda</taxon>
        <taxon>Hexapoda</taxon>
        <taxon>Insecta</taxon>
        <taxon>Pterygota</taxon>
        <taxon>Neoptera</taxon>
        <taxon>Endopterygota</taxon>
        <taxon>Coleoptera</taxon>
        <taxon>Polyphaga</taxon>
        <taxon>Cucujiformia</taxon>
        <taxon>Curculionidae</taxon>
        <taxon>Scolytinae</taxon>
        <taxon>Dendroctonus</taxon>
    </lineage>
</organism>
<feature type="domain" description="Partial AB-hydrolase lipase" evidence="8">
    <location>
        <begin position="463"/>
        <end position="521"/>
    </location>
</feature>
<accession>U4UC49</accession>
<keyword evidence="2" id="KW-0732">Signal</keyword>
<evidence type="ECO:0000256" key="3">
    <source>
        <dbReference type="ARBA" id="ARBA00022801"/>
    </source>
</evidence>
<reference evidence="9 10" key="1">
    <citation type="journal article" date="2013" name="Genome Biol.">
        <title>Draft genome of the mountain pine beetle, Dendroctonus ponderosae Hopkins, a major forest pest.</title>
        <authorList>
            <person name="Keeling C.I."/>
            <person name="Yuen M.M."/>
            <person name="Liao N.Y."/>
            <person name="Docking T.R."/>
            <person name="Chan S.K."/>
            <person name="Taylor G.A."/>
            <person name="Palmquist D.L."/>
            <person name="Jackman S.D."/>
            <person name="Nguyen A."/>
            <person name="Li M."/>
            <person name="Henderson H."/>
            <person name="Janes J.K."/>
            <person name="Zhao Y."/>
            <person name="Pandoh P."/>
            <person name="Moore R."/>
            <person name="Sperling F.A."/>
            <person name="Huber D.P."/>
            <person name="Birol I."/>
            <person name="Jones S.J."/>
            <person name="Bohlmann J."/>
        </authorList>
    </citation>
    <scope>NUCLEOTIDE SEQUENCE</scope>
</reference>
<evidence type="ECO:0008006" key="11">
    <source>
        <dbReference type="Google" id="ProtNLM"/>
    </source>
</evidence>
<evidence type="ECO:0000313" key="9">
    <source>
        <dbReference type="EMBL" id="ERL87525.1"/>
    </source>
</evidence>
<evidence type="ECO:0000313" key="10">
    <source>
        <dbReference type="Proteomes" id="UP000030742"/>
    </source>
</evidence>
<protein>
    <recommendedName>
        <fullName evidence="11">Partial AB-hydrolase lipase domain-containing protein</fullName>
    </recommendedName>
</protein>
<evidence type="ECO:0000256" key="2">
    <source>
        <dbReference type="ARBA" id="ARBA00022729"/>
    </source>
</evidence>
<evidence type="ECO:0000259" key="7">
    <source>
        <dbReference type="Pfam" id="PF00561"/>
    </source>
</evidence>
<dbReference type="GO" id="GO:0016787">
    <property type="term" value="F:hydrolase activity"/>
    <property type="evidence" value="ECO:0007669"/>
    <property type="project" value="UniProtKB-KW"/>
</dbReference>
<dbReference type="PANTHER" id="PTHR11005">
    <property type="entry name" value="LYSOSOMAL ACID LIPASE-RELATED"/>
    <property type="match status" value="1"/>
</dbReference>
<keyword evidence="5" id="KW-0443">Lipid metabolism</keyword>
<dbReference type="InterPro" id="IPR000073">
    <property type="entry name" value="AB_hydrolase_1"/>
</dbReference>
<dbReference type="InterPro" id="IPR006693">
    <property type="entry name" value="AB_hydrolase_lipase"/>
</dbReference>
<gene>
    <name evidence="9" type="ORF">D910_04916</name>
</gene>
<dbReference type="Proteomes" id="UP000030742">
    <property type="component" value="Unassembled WGS sequence"/>
</dbReference>
<dbReference type="OrthoDB" id="6769603at2759"/>
<feature type="domain" description="AB hydrolase-1" evidence="7">
    <location>
        <begin position="526"/>
        <end position="615"/>
    </location>
</feature>
<feature type="domain" description="AB hydrolase-1" evidence="7">
    <location>
        <begin position="111"/>
        <end position="203"/>
    </location>
</feature>
<keyword evidence="6" id="KW-0325">Glycoprotein</keyword>
<dbReference type="InterPro" id="IPR029058">
    <property type="entry name" value="AB_hydrolase_fold"/>
</dbReference>
<feature type="domain" description="Partial AB-hydrolase lipase" evidence="8">
    <location>
        <begin position="45"/>
        <end position="100"/>
    </location>
</feature>
<keyword evidence="4" id="KW-0442">Lipid degradation</keyword>